<reference evidence="1" key="2">
    <citation type="submission" date="2019-03" db="EMBL/GenBank/DDBJ databases">
        <authorList>
            <person name="Chen S.-C."/>
            <person name="Wu S.-Y."/>
            <person name="Lai M.-C."/>
        </authorList>
    </citation>
    <scope>NUCLEOTIDE SEQUENCE</scope>
    <source>
        <strain evidence="1">ML15</strain>
    </source>
</reference>
<gene>
    <name evidence="1" type="ORF">E2N92_11320</name>
</gene>
<evidence type="ECO:0000313" key="2">
    <source>
        <dbReference type="Proteomes" id="UP000826709"/>
    </source>
</evidence>
<evidence type="ECO:0000313" key="1">
    <source>
        <dbReference type="EMBL" id="QYZ79970.1"/>
    </source>
</evidence>
<protein>
    <submittedName>
        <fullName evidence="1">Uncharacterized protein</fullName>
    </submittedName>
</protein>
<name>A0A8G1A2P4_9EURY</name>
<dbReference type="Proteomes" id="UP000826709">
    <property type="component" value="Chromosome"/>
</dbReference>
<sequence length="157" mass="17672">MAVMKKRDAGLHTRPVVATPGIGVGQEMVVLFQRITPPRAVSTPILSRDGRTDRAMGERHVWIITPSCRHDPEDRSWDRRGLILNLRITTPAPPVIFVCRGDEDFEIEGDPEEGAAVLPPFIIANLISTRPFLRKDYPFSLPSEEHVSWSESWADHP</sequence>
<keyword evidence="2" id="KW-1185">Reference proteome</keyword>
<dbReference type="EMBL" id="CP037968">
    <property type="protein sequence ID" value="QYZ79970.1"/>
    <property type="molecule type" value="Genomic_DNA"/>
</dbReference>
<dbReference type="KEGG" id="mfk:E2N92_11320"/>
<proteinExistence type="predicted"/>
<accession>A0A8G1A2P4</accession>
<dbReference type="AlphaFoldDB" id="A0A8G1A2P4"/>
<reference evidence="1" key="1">
    <citation type="journal article" date="2005" name="Int. J. Syst. Evol. Microbiol.">
        <title>Methanofollis formosanus sp. nov., isolated from a fish pond.</title>
        <authorList>
            <person name="Wu S.Y."/>
            <person name="Chen S.C."/>
            <person name="Lai M.C."/>
        </authorList>
    </citation>
    <scope>NUCLEOTIDE SEQUENCE</scope>
    <source>
        <strain evidence="1">ML15</strain>
    </source>
</reference>
<organism evidence="1 2">
    <name type="scientific">Methanofollis formosanus</name>
    <dbReference type="NCBI Taxonomy" id="299308"/>
    <lineage>
        <taxon>Archaea</taxon>
        <taxon>Methanobacteriati</taxon>
        <taxon>Methanobacteriota</taxon>
        <taxon>Stenosarchaea group</taxon>
        <taxon>Methanomicrobia</taxon>
        <taxon>Methanomicrobiales</taxon>
        <taxon>Methanomicrobiaceae</taxon>
        <taxon>Methanofollis</taxon>
    </lineage>
</organism>